<name>A0ABZ2FAA8_9MICO</name>
<dbReference type="PANTHER" id="PTHR10443">
    <property type="entry name" value="MICROSOMAL DIPEPTIDASE"/>
    <property type="match status" value="1"/>
</dbReference>
<accession>A0ABZ2FAA8</accession>
<proteinExistence type="predicted"/>
<organism evidence="1 2">
    <name type="scientific">Janibacter terrae</name>
    <dbReference type="NCBI Taxonomy" id="103817"/>
    <lineage>
        <taxon>Bacteria</taxon>
        <taxon>Bacillati</taxon>
        <taxon>Actinomycetota</taxon>
        <taxon>Actinomycetes</taxon>
        <taxon>Micrococcales</taxon>
        <taxon>Intrasporangiaceae</taxon>
        <taxon>Janibacter</taxon>
    </lineage>
</organism>
<dbReference type="Proteomes" id="UP001381003">
    <property type="component" value="Chromosome"/>
</dbReference>
<gene>
    <name evidence="1" type="ORF">N5P18_11050</name>
</gene>
<dbReference type="EMBL" id="CP104874">
    <property type="protein sequence ID" value="WWF04229.1"/>
    <property type="molecule type" value="Genomic_DNA"/>
</dbReference>
<dbReference type="RefSeq" id="WP_338537687.1">
    <property type="nucleotide sequence ID" value="NZ_CP104874.1"/>
</dbReference>
<evidence type="ECO:0000313" key="1">
    <source>
        <dbReference type="EMBL" id="WWF04229.1"/>
    </source>
</evidence>
<dbReference type="Pfam" id="PF01244">
    <property type="entry name" value="Peptidase_M19"/>
    <property type="match status" value="1"/>
</dbReference>
<reference evidence="1 2" key="1">
    <citation type="submission" date="2022-09" db="EMBL/GenBank/DDBJ databases">
        <title>Complete genome sequence of Janibacter terrae strain COS04-44, PCL-degrading bacteria isolated from oil spilled coast.</title>
        <authorList>
            <person name="Park H."/>
            <person name="Kim J.Y."/>
            <person name="An S.H."/>
            <person name="Lee C.M."/>
            <person name="Weon H.-Y."/>
        </authorList>
    </citation>
    <scope>NUCLEOTIDE SEQUENCE [LARGE SCALE GENOMIC DNA]</scope>
    <source>
        <strain evidence="1 2">COS04-44</strain>
    </source>
</reference>
<sequence>MTTSSTPIRVLDGHNDLPWHHREVAGYDLDACDIARPQPHLHTDLPRMREGGLAAQLWSVWVPTTVHGAEAVAATHEQIDFVEAMCARYEEMVPARTAAQVRAAWDAGRHAALIGMEGGHCIDGSLQTLEAFAGRGARYMTLTHNDNTPWADSATDERVHGGLTDFGREVVARMNYLGVVVDLSHVSAETMHDALDATRLPVMFSHSGARAICDHPRNVPDDVLERIPGNGGIVMANVVPKFVNQARADVDLGRTDVVPDPVATTEHVLAHFEHLREVVGIEHVGIGADYDGVDETPVGLEDVASYPRLLAALGERGWSRSDLEALAHGNVLRVLEATEVR</sequence>
<dbReference type="SUPFAM" id="SSF51556">
    <property type="entry name" value="Metallo-dependent hydrolases"/>
    <property type="match status" value="1"/>
</dbReference>
<dbReference type="Gene3D" id="3.20.20.140">
    <property type="entry name" value="Metal-dependent hydrolases"/>
    <property type="match status" value="1"/>
</dbReference>
<dbReference type="CDD" id="cd01301">
    <property type="entry name" value="rDP_like"/>
    <property type="match status" value="1"/>
</dbReference>
<dbReference type="PANTHER" id="PTHR10443:SF12">
    <property type="entry name" value="DIPEPTIDASE"/>
    <property type="match status" value="1"/>
</dbReference>
<protein>
    <submittedName>
        <fullName evidence="1">Dipeptidase</fullName>
    </submittedName>
</protein>
<dbReference type="InterPro" id="IPR008257">
    <property type="entry name" value="Pept_M19"/>
</dbReference>
<dbReference type="PROSITE" id="PS51365">
    <property type="entry name" value="RENAL_DIPEPTIDASE_2"/>
    <property type="match status" value="1"/>
</dbReference>
<evidence type="ECO:0000313" key="2">
    <source>
        <dbReference type="Proteomes" id="UP001381003"/>
    </source>
</evidence>
<keyword evidence="2" id="KW-1185">Reference proteome</keyword>
<dbReference type="InterPro" id="IPR032466">
    <property type="entry name" value="Metal_Hydrolase"/>
</dbReference>